<dbReference type="InterPro" id="IPR002502">
    <property type="entry name" value="Amidase_domain"/>
</dbReference>
<dbReference type="AlphaFoldDB" id="A0A1H0MNS8"/>
<dbReference type="GO" id="GO:0009253">
    <property type="term" value="P:peptidoglycan catabolic process"/>
    <property type="evidence" value="ECO:0007669"/>
    <property type="project" value="InterPro"/>
</dbReference>
<dbReference type="GO" id="GO:0071555">
    <property type="term" value="P:cell wall organization"/>
    <property type="evidence" value="ECO:0007669"/>
    <property type="project" value="UniProtKB-KW"/>
</dbReference>
<sequence length="192" mass="21156">MDIDKTGKVQHPRVRLAIHGAIQRGEMKVVHGIIVHQTGASTAQSSFNSYKTANPNGAHFLIDKDGTIYQTASIYQKTHHVGFIKSRCMEEHKCTPAEVAALKGKTVGRQIGMVEKQKPFPQRYPDNNDSIGIEIVSGVQGQTFEAVTGAQQVSLTWLTAQLTSTLGISTREIYRHPQVSWKNATEASTAQW</sequence>
<reference evidence="7" key="1">
    <citation type="submission" date="2016-10" db="EMBL/GenBank/DDBJ databases">
        <authorList>
            <person name="Varghese N."/>
            <person name="Submissions S."/>
        </authorList>
    </citation>
    <scope>NUCLEOTIDE SEQUENCE [LARGE SCALE GENOMIC DNA]</scope>
    <source>
        <strain evidence="7">DSM 17101</strain>
    </source>
</reference>
<dbReference type="EC" id="3.5.1.28" evidence="2"/>
<keyword evidence="3" id="KW-0378">Hydrolase</keyword>
<evidence type="ECO:0000256" key="3">
    <source>
        <dbReference type="ARBA" id="ARBA00022801"/>
    </source>
</evidence>
<dbReference type="Pfam" id="PF01510">
    <property type="entry name" value="Amidase_2"/>
    <property type="match status" value="1"/>
</dbReference>
<dbReference type="GO" id="GO:0008745">
    <property type="term" value="F:N-acetylmuramoyl-L-alanine amidase activity"/>
    <property type="evidence" value="ECO:0007669"/>
    <property type="project" value="UniProtKB-EC"/>
</dbReference>
<dbReference type="PANTHER" id="PTHR30417">
    <property type="entry name" value="N-ACETYLMURAMOYL-L-ALANINE AMIDASE AMID"/>
    <property type="match status" value="1"/>
</dbReference>
<proteinExistence type="predicted"/>
<dbReference type="RefSeq" id="WP_092832510.1">
    <property type="nucleotide sequence ID" value="NZ_CP028290.1"/>
</dbReference>
<dbReference type="EMBL" id="FNJL01000004">
    <property type="protein sequence ID" value="SDO82037.1"/>
    <property type="molecule type" value="Genomic_DNA"/>
</dbReference>
<feature type="domain" description="N-acetylmuramoyl-L-alanine amidase" evidence="5">
    <location>
        <begin position="29"/>
        <end position="180"/>
    </location>
</feature>
<evidence type="ECO:0000259" key="5">
    <source>
        <dbReference type="Pfam" id="PF01510"/>
    </source>
</evidence>
<dbReference type="OrthoDB" id="8844265at2"/>
<dbReference type="GO" id="GO:0009254">
    <property type="term" value="P:peptidoglycan turnover"/>
    <property type="evidence" value="ECO:0007669"/>
    <property type="project" value="TreeGrafter"/>
</dbReference>
<keyword evidence="4" id="KW-0961">Cell wall biogenesis/degradation</keyword>
<dbReference type="PANTHER" id="PTHR30417:SF1">
    <property type="entry name" value="N-ACETYLMURAMOYL-L-ALANINE AMIDASE AMID"/>
    <property type="match status" value="1"/>
</dbReference>
<protein>
    <recommendedName>
        <fullName evidence="2">N-acetylmuramoyl-L-alanine amidase</fullName>
        <ecNumber evidence="2">3.5.1.28</ecNumber>
    </recommendedName>
</protein>
<dbReference type="InterPro" id="IPR036505">
    <property type="entry name" value="Amidase/PGRP_sf"/>
</dbReference>
<evidence type="ECO:0000313" key="6">
    <source>
        <dbReference type="EMBL" id="SDO82037.1"/>
    </source>
</evidence>
<keyword evidence="7" id="KW-1185">Reference proteome</keyword>
<evidence type="ECO:0000256" key="4">
    <source>
        <dbReference type="ARBA" id="ARBA00023316"/>
    </source>
</evidence>
<gene>
    <name evidence="6" type="ORF">SAMN04489708_1048</name>
</gene>
<dbReference type="InterPro" id="IPR051206">
    <property type="entry name" value="NAMLAA_amidase_2"/>
</dbReference>
<accession>A0A1H0MNS8</accession>
<evidence type="ECO:0000256" key="1">
    <source>
        <dbReference type="ARBA" id="ARBA00001561"/>
    </source>
</evidence>
<dbReference type="Proteomes" id="UP000199317">
    <property type="component" value="Unassembled WGS sequence"/>
</dbReference>
<comment type="catalytic activity">
    <reaction evidence="1">
        <text>Hydrolyzes the link between N-acetylmuramoyl residues and L-amino acid residues in certain cell-wall glycopeptides.</text>
        <dbReference type="EC" id="3.5.1.28"/>
    </reaction>
</comment>
<evidence type="ECO:0000313" key="7">
    <source>
        <dbReference type="Proteomes" id="UP000199317"/>
    </source>
</evidence>
<dbReference type="Gene3D" id="3.40.80.10">
    <property type="entry name" value="Peptidoglycan recognition protein-like"/>
    <property type="match status" value="1"/>
</dbReference>
<dbReference type="SUPFAM" id="SSF55846">
    <property type="entry name" value="N-acetylmuramoyl-L-alanine amidase-like"/>
    <property type="match status" value="1"/>
</dbReference>
<name>A0A1H0MNS8_9BURK</name>
<evidence type="ECO:0000256" key="2">
    <source>
        <dbReference type="ARBA" id="ARBA00011901"/>
    </source>
</evidence>
<organism evidence="6 7">
    <name type="scientific">Paracidovorax cattleyae</name>
    <dbReference type="NCBI Taxonomy" id="80868"/>
    <lineage>
        <taxon>Bacteria</taxon>
        <taxon>Pseudomonadati</taxon>
        <taxon>Pseudomonadota</taxon>
        <taxon>Betaproteobacteria</taxon>
        <taxon>Burkholderiales</taxon>
        <taxon>Comamonadaceae</taxon>
        <taxon>Paracidovorax</taxon>
    </lineage>
</organism>